<organism evidence="2 3">
    <name type="scientific">Chitinophaga rupis</name>
    <dbReference type="NCBI Taxonomy" id="573321"/>
    <lineage>
        <taxon>Bacteria</taxon>
        <taxon>Pseudomonadati</taxon>
        <taxon>Bacteroidota</taxon>
        <taxon>Chitinophagia</taxon>
        <taxon>Chitinophagales</taxon>
        <taxon>Chitinophagaceae</taxon>
        <taxon>Chitinophaga</taxon>
    </lineage>
</organism>
<protein>
    <submittedName>
        <fullName evidence="2">Uncharacterized protein</fullName>
    </submittedName>
</protein>
<evidence type="ECO:0000313" key="2">
    <source>
        <dbReference type="EMBL" id="SEM20722.1"/>
    </source>
</evidence>
<dbReference type="RefSeq" id="WP_089913866.1">
    <property type="nucleotide sequence ID" value="NZ_FOBB01000003.1"/>
</dbReference>
<name>A0A1H7WGK2_9BACT</name>
<keyword evidence="1" id="KW-0732">Signal</keyword>
<dbReference type="AlphaFoldDB" id="A0A1H7WGK2"/>
<reference evidence="2 3" key="1">
    <citation type="submission" date="2016-10" db="EMBL/GenBank/DDBJ databases">
        <authorList>
            <person name="de Groot N.N."/>
        </authorList>
    </citation>
    <scope>NUCLEOTIDE SEQUENCE [LARGE SCALE GENOMIC DNA]</scope>
    <source>
        <strain evidence="2 3">DSM 21039</strain>
    </source>
</reference>
<dbReference type="Proteomes" id="UP000198984">
    <property type="component" value="Unassembled WGS sequence"/>
</dbReference>
<evidence type="ECO:0000313" key="3">
    <source>
        <dbReference type="Proteomes" id="UP000198984"/>
    </source>
</evidence>
<sequence>MKKLVAIALLLCTVFSMFSFIPATKPATVLKKEKRFFSFPITGTVDGAYMGSPGTYQYTINGSGTTPTSVTITVISPVSATVGTYPFTGSNPQYFATGMGTATNNTIKTIIFTVTSSTSTGYNIDIIGLN</sequence>
<accession>A0A1H7WGK2</accession>
<keyword evidence="3" id="KW-1185">Reference proteome</keyword>
<evidence type="ECO:0000256" key="1">
    <source>
        <dbReference type="SAM" id="SignalP"/>
    </source>
</evidence>
<proteinExistence type="predicted"/>
<dbReference type="EMBL" id="FOBB01000003">
    <property type="protein sequence ID" value="SEM20722.1"/>
    <property type="molecule type" value="Genomic_DNA"/>
</dbReference>
<gene>
    <name evidence="2" type="ORF">SAMN04488505_103666</name>
</gene>
<feature type="signal peptide" evidence="1">
    <location>
        <begin position="1"/>
        <end position="19"/>
    </location>
</feature>
<feature type="chain" id="PRO_5011468540" evidence="1">
    <location>
        <begin position="20"/>
        <end position="130"/>
    </location>
</feature>